<dbReference type="Proteomes" id="UP000515498">
    <property type="component" value="Chromosome"/>
</dbReference>
<sequence>MTMLTISRVTAVCKFGEWRMAHGGMAVVGQITMAKGIYREAQHLQNQ</sequence>
<proteinExistence type="predicted"/>
<gene>
    <name evidence="1" type="ORF">HZU40_10450</name>
</gene>
<protein>
    <submittedName>
        <fullName evidence="1">Uncharacterized protein</fullName>
    </submittedName>
</protein>
<reference evidence="1 2" key="1">
    <citation type="submission" date="2020-07" db="EMBL/GenBank/DDBJ databases">
        <title>Draft genome sequence of four isobutane-metabolizing strains capable of cometabolically degrading diverse ether contaminants.</title>
        <authorList>
            <person name="Chen W."/>
            <person name="Faulkner N."/>
            <person name="Smith C."/>
            <person name="Hyman M."/>
        </authorList>
    </citation>
    <scope>NUCLEOTIDE SEQUENCE [LARGE SCALE GENOMIC DNA]</scope>
    <source>
        <strain evidence="1 2">2A</strain>
    </source>
</reference>
<accession>A0A7G8PJX0</accession>
<dbReference type="EMBL" id="CP059894">
    <property type="protein sequence ID" value="QNJ94636.1"/>
    <property type="molecule type" value="Genomic_DNA"/>
</dbReference>
<evidence type="ECO:0000313" key="1">
    <source>
        <dbReference type="EMBL" id="QNJ94636.1"/>
    </source>
</evidence>
<name>A0A7G8PJX0_9MYCO</name>
<evidence type="ECO:0000313" key="2">
    <source>
        <dbReference type="Proteomes" id="UP000515498"/>
    </source>
</evidence>
<organism evidence="1 2">
    <name type="scientific">Mycolicibacterium fluoranthenivorans</name>
    <dbReference type="NCBI Taxonomy" id="258505"/>
    <lineage>
        <taxon>Bacteria</taxon>
        <taxon>Bacillati</taxon>
        <taxon>Actinomycetota</taxon>
        <taxon>Actinomycetes</taxon>
        <taxon>Mycobacteriales</taxon>
        <taxon>Mycobacteriaceae</taxon>
        <taxon>Mycolicibacterium</taxon>
    </lineage>
</organism>
<dbReference type="AlphaFoldDB" id="A0A7G8PJX0"/>
<dbReference type="KEGG" id="mflu:HZU40_10450"/>